<evidence type="ECO:0000313" key="2">
    <source>
        <dbReference type="EMBL" id="GIE70713.1"/>
    </source>
</evidence>
<name>A0ABQ4BJ65_9ACTN</name>
<proteinExistence type="predicted"/>
<evidence type="ECO:0000256" key="1">
    <source>
        <dbReference type="SAM" id="MobiDB-lite"/>
    </source>
</evidence>
<organism evidence="2 3">
    <name type="scientific">Actinoplanes palleronii</name>
    <dbReference type="NCBI Taxonomy" id="113570"/>
    <lineage>
        <taxon>Bacteria</taxon>
        <taxon>Bacillati</taxon>
        <taxon>Actinomycetota</taxon>
        <taxon>Actinomycetes</taxon>
        <taxon>Micromonosporales</taxon>
        <taxon>Micromonosporaceae</taxon>
        <taxon>Actinoplanes</taxon>
    </lineage>
</organism>
<feature type="compositionally biased region" description="Basic and acidic residues" evidence="1">
    <location>
        <begin position="67"/>
        <end position="76"/>
    </location>
</feature>
<keyword evidence="3" id="KW-1185">Reference proteome</keyword>
<dbReference type="Proteomes" id="UP000624709">
    <property type="component" value="Unassembled WGS sequence"/>
</dbReference>
<comment type="caution">
    <text evidence="2">The sequence shown here is derived from an EMBL/GenBank/DDBJ whole genome shotgun (WGS) entry which is preliminary data.</text>
</comment>
<sequence length="151" mass="17433">MAWRFGFDKIKNPSPTPELPTAERVKVQSTVGVTEAEPDEPTEPARDWWGEAREVGGHWYRVFRTSDRKLPEAHEEPEGDSEIDLPLDDDEPEPEAVEERQETLEEYIARARRIGAPYNRIVAVAVDHYGISESTAKRRIRIYDESRKDSR</sequence>
<feature type="region of interest" description="Disordered" evidence="1">
    <location>
        <begin position="1"/>
        <end position="23"/>
    </location>
</feature>
<evidence type="ECO:0000313" key="3">
    <source>
        <dbReference type="Proteomes" id="UP000624709"/>
    </source>
</evidence>
<accession>A0ABQ4BJ65</accession>
<reference evidence="2 3" key="1">
    <citation type="submission" date="2021-01" db="EMBL/GenBank/DDBJ databases">
        <title>Whole genome shotgun sequence of Actinoplanes palleronii NBRC 14916.</title>
        <authorList>
            <person name="Komaki H."/>
            <person name="Tamura T."/>
        </authorList>
    </citation>
    <scope>NUCLEOTIDE SEQUENCE [LARGE SCALE GENOMIC DNA]</scope>
    <source>
        <strain evidence="2 3">NBRC 14916</strain>
    </source>
</reference>
<feature type="region of interest" description="Disordered" evidence="1">
    <location>
        <begin position="67"/>
        <end position="101"/>
    </location>
</feature>
<protein>
    <submittedName>
        <fullName evidence="2">Uncharacterized protein</fullName>
    </submittedName>
</protein>
<feature type="compositionally biased region" description="Basic and acidic residues" evidence="1">
    <location>
        <begin position="1"/>
        <end position="11"/>
    </location>
</feature>
<feature type="region of interest" description="Disordered" evidence="1">
    <location>
        <begin position="29"/>
        <end position="48"/>
    </location>
</feature>
<dbReference type="EMBL" id="BOMS01000110">
    <property type="protein sequence ID" value="GIE70713.1"/>
    <property type="molecule type" value="Genomic_DNA"/>
</dbReference>
<gene>
    <name evidence="2" type="ORF">Apa02nite_068210</name>
</gene>
<feature type="compositionally biased region" description="Acidic residues" evidence="1">
    <location>
        <begin position="77"/>
        <end position="96"/>
    </location>
</feature>